<proteinExistence type="inferred from homology"/>
<evidence type="ECO:0008006" key="11">
    <source>
        <dbReference type="Google" id="ProtNLM"/>
    </source>
</evidence>
<evidence type="ECO:0000256" key="8">
    <source>
        <dbReference type="SAM" id="Phobius"/>
    </source>
</evidence>
<keyword evidence="4" id="KW-1003">Cell membrane</keyword>
<evidence type="ECO:0000256" key="1">
    <source>
        <dbReference type="ARBA" id="ARBA00004651"/>
    </source>
</evidence>
<dbReference type="AlphaFoldDB" id="A0A291RLM7"/>
<organism evidence="9 10">
    <name type="scientific">Nocardia terpenica</name>
    <dbReference type="NCBI Taxonomy" id="455432"/>
    <lineage>
        <taxon>Bacteria</taxon>
        <taxon>Bacillati</taxon>
        <taxon>Actinomycetota</taxon>
        <taxon>Actinomycetes</taxon>
        <taxon>Mycobacteriales</taxon>
        <taxon>Nocardiaceae</taxon>
        <taxon>Nocardia</taxon>
    </lineage>
</organism>
<accession>A0A291RLM7</accession>
<dbReference type="PANTHER" id="PTHR21716">
    <property type="entry name" value="TRANSMEMBRANE PROTEIN"/>
    <property type="match status" value="1"/>
</dbReference>
<evidence type="ECO:0000256" key="6">
    <source>
        <dbReference type="ARBA" id="ARBA00022989"/>
    </source>
</evidence>
<dbReference type="InterPro" id="IPR002549">
    <property type="entry name" value="AI-2E-like"/>
</dbReference>
<feature type="transmembrane region" description="Helical" evidence="8">
    <location>
        <begin position="145"/>
        <end position="163"/>
    </location>
</feature>
<dbReference type="Proteomes" id="UP000221961">
    <property type="component" value="Chromosome"/>
</dbReference>
<reference evidence="9 10" key="1">
    <citation type="submission" date="2017-10" db="EMBL/GenBank/DDBJ databases">
        <title>Comparative genomics between pathogenic Norcardia.</title>
        <authorList>
            <person name="Zeng L."/>
        </authorList>
    </citation>
    <scope>NUCLEOTIDE SEQUENCE [LARGE SCALE GENOMIC DNA]</scope>
    <source>
        <strain evidence="9 10">NC_YFY_NT001</strain>
    </source>
</reference>
<evidence type="ECO:0000313" key="9">
    <source>
        <dbReference type="EMBL" id="ATL68208.1"/>
    </source>
</evidence>
<dbReference type="PANTHER" id="PTHR21716:SF53">
    <property type="entry name" value="PERMEASE PERM-RELATED"/>
    <property type="match status" value="1"/>
</dbReference>
<dbReference type="KEGG" id="ntp:CRH09_20515"/>
<feature type="transmembrane region" description="Helical" evidence="8">
    <location>
        <begin position="214"/>
        <end position="245"/>
    </location>
</feature>
<keyword evidence="3" id="KW-0813">Transport</keyword>
<evidence type="ECO:0000256" key="5">
    <source>
        <dbReference type="ARBA" id="ARBA00022692"/>
    </source>
</evidence>
<dbReference type="GeneID" id="88359740"/>
<comment type="similarity">
    <text evidence="2">Belongs to the autoinducer-2 exporter (AI-2E) (TC 2.A.86) family.</text>
</comment>
<dbReference type="Pfam" id="PF01594">
    <property type="entry name" value="AI-2E_transport"/>
    <property type="match status" value="1"/>
</dbReference>
<keyword evidence="6 8" id="KW-1133">Transmembrane helix</keyword>
<name>A0A291RLM7_9NOCA</name>
<sequence length="261" mass="27425">MIGLFASSGWWRRLPRRGLAVTLILTLVVAAFAGFVTAATVPLVAQGHALISHAPDQLQHIENHYPVIRHVADKVHLEQKLRQGLSTNGSQLTSGVFPQAQRPRAILIGDAIFAKVGGYVVGNLLISLITGVLTFAWLAGFDVPYPLALAVLVAVLGLVPLVGSTIAGVVTAAVALSVSLPVCLATVGFFIALRLFEDYVLAPRIMGRTVQAPGVVTVTAVLLGGTLLGIIGAMVAIPVAAAIVLPLRETVFPRLDEDRNT</sequence>
<dbReference type="EMBL" id="CP023778">
    <property type="protein sequence ID" value="ATL68208.1"/>
    <property type="molecule type" value="Genomic_DNA"/>
</dbReference>
<gene>
    <name evidence="9" type="ORF">CRH09_20515</name>
</gene>
<evidence type="ECO:0000256" key="2">
    <source>
        <dbReference type="ARBA" id="ARBA00009773"/>
    </source>
</evidence>
<feature type="transmembrane region" description="Helical" evidence="8">
    <location>
        <begin position="116"/>
        <end position="138"/>
    </location>
</feature>
<evidence type="ECO:0000256" key="3">
    <source>
        <dbReference type="ARBA" id="ARBA00022448"/>
    </source>
</evidence>
<dbReference type="GO" id="GO:0005886">
    <property type="term" value="C:plasma membrane"/>
    <property type="evidence" value="ECO:0007669"/>
    <property type="project" value="UniProtKB-SubCell"/>
</dbReference>
<evidence type="ECO:0000313" key="10">
    <source>
        <dbReference type="Proteomes" id="UP000221961"/>
    </source>
</evidence>
<dbReference type="RefSeq" id="WP_098695309.1">
    <property type="nucleotide sequence ID" value="NZ_CP023778.1"/>
</dbReference>
<keyword evidence="5 8" id="KW-0812">Transmembrane</keyword>
<protein>
    <recommendedName>
        <fullName evidence="11">AI-2E family transporter</fullName>
    </recommendedName>
</protein>
<feature type="transmembrane region" description="Helical" evidence="8">
    <location>
        <begin position="169"/>
        <end position="193"/>
    </location>
</feature>
<dbReference type="GO" id="GO:0055085">
    <property type="term" value="P:transmembrane transport"/>
    <property type="evidence" value="ECO:0007669"/>
    <property type="project" value="TreeGrafter"/>
</dbReference>
<evidence type="ECO:0000256" key="7">
    <source>
        <dbReference type="ARBA" id="ARBA00023136"/>
    </source>
</evidence>
<keyword evidence="7 8" id="KW-0472">Membrane</keyword>
<evidence type="ECO:0000256" key="4">
    <source>
        <dbReference type="ARBA" id="ARBA00022475"/>
    </source>
</evidence>
<comment type="subcellular location">
    <subcellularLocation>
        <location evidence="1">Cell membrane</location>
        <topology evidence="1">Multi-pass membrane protein</topology>
    </subcellularLocation>
</comment>